<evidence type="ECO:0000313" key="2">
    <source>
        <dbReference type="EMBL" id="ASU33753.1"/>
    </source>
</evidence>
<name>A0A223NV48_9SPHI</name>
<dbReference type="RefSeq" id="WP_094570168.1">
    <property type="nucleotide sequence ID" value="NZ_CP022743.1"/>
</dbReference>
<gene>
    <name evidence="2" type="ORF">MuYL_1857</name>
</gene>
<dbReference type="OrthoDB" id="799007at2"/>
<dbReference type="AlphaFoldDB" id="A0A223NV48"/>
<dbReference type="KEGG" id="muc:MuYL_1857"/>
<keyword evidence="3" id="KW-1185">Reference proteome</keyword>
<reference evidence="2 3" key="1">
    <citation type="submission" date="2017-08" db="EMBL/GenBank/DDBJ databases">
        <title>Complete genome sequence of Mucilaginibacter sp. strain BJC16-A31.</title>
        <authorList>
            <consortium name="Henan University of Science and Technology"/>
            <person name="You X."/>
        </authorList>
    </citation>
    <scope>NUCLEOTIDE SEQUENCE [LARGE SCALE GENOMIC DNA]</scope>
    <source>
        <strain evidence="2 3">BJC16-A31</strain>
    </source>
</reference>
<feature type="compositionally biased region" description="Basic and acidic residues" evidence="1">
    <location>
        <begin position="1"/>
        <end position="20"/>
    </location>
</feature>
<evidence type="ECO:0000256" key="1">
    <source>
        <dbReference type="SAM" id="MobiDB-lite"/>
    </source>
</evidence>
<sequence>METKNKDLFKKMEAEKDDATKPFPNAEKPSAAEINKGGDPKAKNYMGKDDSGVEGPNWDKISKNADGDTSQNAGTFK</sequence>
<feature type="compositionally biased region" description="Polar residues" evidence="1">
    <location>
        <begin position="67"/>
        <end position="77"/>
    </location>
</feature>
<feature type="compositionally biased region" description="Basic and acidic residues" evidence="1">
    <location>
        <begin position="36"/>
        <end position="51"/>
    </location>
</feature>
<evidence type="ECO:0000313" key="3">
    <source>
        <dbReference type="Proteomes" id="UP000215002"/>
    </source>
</evidence>
<protein>
    <submittedName>
        <fullName evidence="2">Uncharacterized protein</fullName>
    </submittedName>
</protein>
<dbReference type="EMBL" id="CP022743">
    <property type="protein sequence ID" value="ASU33753.1"/>
    <property type="molecule type" value="Genomic_DNA"/>
</dbReference>
<proteinExistence type="predicted"/>
<accession>A0A223NV48</accession>
<feature type="region of interest" description="Disordered" evidence="1">
    <location>
        <begin position="1"/>
        <end position="77"/>
    </location>
</feature>
<dbReference type="Proteomes" id="UP000215002">
    <property type="component" value="Chromosome"/>
</dbReference>
<organism evidence="2 3">
    <name type="scientific">Mucilaginibacter xinganensis</name>
    <dbReference type="NCBI Taxonomy" id="1234841"/>
    <lineage>
        <taxon>Bacteria</taxon>
        <taxon>Pseudomonadati</taxon>
        <taxon>Bacteroidota</taxon>
        <taxon>Sphingobacteriia</taxon>
        <taxon>Sphingobacteriales</taxon>
        <taxon>Sphingobacteriaceae</taxon>
        <taxon>Mucilaginibacter</taxon>
    </lineage>
</organism>